<protein>
    <submittedName>
        <fullName evidence="1">Uncharacterized protein</fullName>
    </submittedName>
</protein>
<sequence>MASMRPTPLTSPSSDSLLLSPSSISATTRYSTDLSRSRSRARPIHLVRQALGYPHFGISRAVVAPVNKDPKRRPTVPQQGSGREIDGRAAGKGGLVRKGKEVRPILSRLPLPSRQSTAAAAVTVTIVHVQESSDSEDEQGQESLLVPSSSTVVPNHPTTSDVPQWNASFVESSSPAAAVLYTHARLPYLSEQDTYLWTALHHLRPVRDDYGRAFKEVAEQVKRNMDSLHVHPGFPKNPLPQARDTVVPSSSSTTTTCPVGFAKHAAAYVSLIQHAFNWSALPPLPAHTDGKYYGVLFRSTRHTQYLPSSSSGFTTTTTTTTSTDRDPSSALYAADRQAHEEAVESGGLLMYWYGEPDSQGNNVATCVWTGRDAARRASRLEKHRVAAALAGEVYATYELVRYCVRKVQGETGVRIEVWED</sequence>
<accession>A0ACC2UYF3</accession>
<dbReference type="EMBL" id="JASBWR010000142">
    <property type="protein sequence ID" value="KAJ9091895.1"/>
    <property type="molecule type" value="Genomic_DNA"/>
</dbReference>
<evidence type="ECO:0000313" key="1">
    <source>
        <dbReference type="EMBL" id="KAJ9091895.1"/>
    </source>
</evidence>
<keyword evidence="2" id="KW-1185">Reference proteome</keyword>
<name>A0ACC2UYF3_9TREE</name>
<comment type="caution">
    <text evidence="1">The sequence shown here is derived from an EMBL/GenBank/DDBJ whole genome shotgun (WGS) entry which is preliminary data.</text>
</comment>
<proteinExistence type="predicted"/>
<reference evidence="1" key="1">
    <citation type="submission" date="2023-04" db="EMBL/GenBank/DDBJ databases">
        <title>Draft Genome sequencing of Naganishia species isolated from polar environments using Oxford Nanopore Technology.</title>
        <authorList>
            <person name="Leo P."/>
            <person name="Venkateswaran K."/>
        </authorList>
    </citation>
    <scope>NUCLEOTIDE SEQUENCE</scope>
    <source>
        <strain evidence="1">MNA-CCFEE 5261</strain>
    </source>
</reference>
<evidence type="ECO:0000313" key="2">
    <source>
        <dbReference type="Proteomes" id="UP001241377"/>
    </source>
</evidence>
<gene>
    <name evidence="1" type="ORF">QFC19_008921</name>
</gene>
<organism evidence="1 2">
    <name type="scientific">Naganishia cerealis</name>
    <dbReference type="NCBI Taxonomy" id="610337"/>
    <lineage>
        <taxon>Eukaryota</taxon>
        <taxon>Fungi</taxon>
        <taxon>Dikarya</taxon>
        <taxon>Basidiomycota</taxon>
        <taxon>Agaricomycotina</taxon>
        <taxon>Tremellomycetes</taxon>
        <taxon>Filobasidiales</taxon>
        <taxon>Filobasidiaceae</taxon>
        <taxon>Naganishia</taxon>
    </lineage>
</organism>
<dbReference type="Proteomes" id="UP001241377">
    <property type="component" value="Unassembled WGS sequence"/>
</dbReference>